<dbReference type="InterPro" id="IPR014746">
    <property type="entry name" value="Gln_synth/guanido_kin_cat_dom"/>
</dbReference>
<dbReference type="InterPro" id="IPR004414">
    <property type="entry name" value="GatE"/>
</dbReference>
<dbReference type="InterPro" id="IPR003789">
    <property type="entry name" value="Asn/Gln_tRNA_amidoTrase-B-like"/>
</dbReference>
<comment type="similarity">
    <text evidence="6">Belongs to the GatB/GatE family. GatE subfamily.</text>
</comment>
<dbReference type="InterPro" id="IPR004115">
    <property type="entry name" value="GAD-like_sf"/>
</dbReference>
<dbReference type="SUPFAM" id="SSF55261">
    <property type="entry name" value="GAD domain-like"/>
    <property type="match status" value="1"/>
</dbReference>
<evidence type="ECO:0000313" key="9">
    <source>
        <dbReference type="Proteomes" id="UP000198518"/>
    </source>
</evidence>
<evidence type="ECO:0000256" key="2">
    <source>
        <dbReference type="ARBA" id="ARBA00022741"/>
    </source>
</evidence>
<protein>
    <recommendedName>
        <fullName evidence="6">Glutamyl-tRNA(Gln) amidotransferase subunit E</fullName>
        <shortName evidence="6">Glu-ADT subunit E</shortName>
        <ecNumber evidence="6">6.3.5.-</ecNumber>
    </recommendedName>
</protein>
<dbReference type="Pfam" id="PF02637">
    <property type="entry name" value="GatB_Yqey"/>
    <property type="match status" value="1"/>
</dbReference>
<dbReference type="GO" id="GO:0016740">
    <property type="term" value="F:transferase activity"/>
    <property type="evidence" value="ECO:0007669"/>
    <property type="project" value="UniProtKB-KW"/>
</dbReference>
<keyword evidence="2 6" id="KW-0547">Nucleotide-binding</keyword>
<dbReference type="PANTHER" id="PTHR11659:SF2">
    <property type="entry name" value="GLUTAMYL-TRNA(GLN) AMIDOTRANSFERASE SUBUNIT E"/>
    <property type="match status" value="1"/>
</dbReference>
<evidence type="ECO:0000256" key="1">
    <source>
        <dbReference type="ARBA" id="ARBA00022598"/>
    </source>
</evidence>
<gene>
    <name evidence="6" type="primary">gatE</name>
    <name evidence="8" type="ORF">SAMN04487945_0214</name>
</gene>
<sequence length="622" mass="67266">MTEFDYDELGLVAGLEIHQQLDTATKLFCACPTDLREPEESTRSFTRYLHPTRSELGEIDEAALEESKVEREFEYLAYDSTCLVEDDDEPPHRMDEEALEAAMEIAQLLDMTAVDRAHVMRKVVIDGSNTGGFQRSSLVAEDGAIETSEGPVGIEDLMLEEESAQRVEDREDGVLYSLDRLGIPLVEIGTKPDISSPEQAREAAERIGMLLRSTGKVKRGLGTIRQDVNVSIAEGARVEMKGVQSLDDIDDLVREEVRRQVELLGIADELDERDASVGGTQDVTDVFADTDSGVIRGALDAGGEVHAVPLFGFDGLVGRELQDDRRLGTEFSDHAKRHGAGGIFHTDELPAYGVTEDEVASLREAVGAGETDAVAIVADDPETAAQSIEAVAERAETAMAGVPEETRGANDDGTSRYLRPLPGAARMYPETDVPPVDPDPSDVATPELLTEKVERYQDEFGLDAGLAEQVAYGRRWPLFEEQVGAGVDATLAAQTLESTVTELRRDDVPVNQLTDDHFRGVLGLVTEGDLAQEGVPELLGGLAENPDSDPAELAEELGLGSAAEDEVREAVVEVVERNSDQVEAEGMGAFSALMGECMGALRGKADGDLVSEVLREEIQQRA</sequence>
<dbReference type="NCBIfam" id="TIGR00134">
    <property type="entry name" value="gatE_arch"/>
    <property type="match status" value="1"/>
</dbReference>
<dbReference type="FunFam" id="1.10.150.380:FF:000002">
    <property type="entry name" value="Glutamyl-tRNA(Gln) amidotransferase subunit E"/>
    <property type="match status" value="1"/>
</dbReference>
<dbReference type="FunFam" id="3.30.1360.30:FF:000003">
    <property type="entry name" value="Glutamyl-tRNA(Gln) amidotransferase subunit E"/>
    <property type="match status" value="1"/>
</dbReference>
<dbReference type="Gene3D" id="3.30.1360.30">
    <property type="entry name" value="GAD-like domain"/>
    <property type="match status" value="1"/>
</dbReference>
<dbReference type="GO" id="GO:0005737">
    <property type="term" value="C:cytoplasm"/>
    <property type="evidence" value="ECO:0007669"/>
    <property type="project" value="InterPro"/>
</dbReference>
<keyword evidence="4 6" id="KW-0648">Protein biosynthesis</keyword>
<dbReference type="InterPro" id="IPR018027">
    <property type="entry name" value="Asn/Gln_amidotransferase"/>
</dbReference>
<evidence type="ECO:0000256" key="6">
    <source>
        <dbReference type="HAMAP-Rule" id="MF_00588"/>
    </source>
</evidence>
<accession>A0A1I0MPB4</accession>
<dbReference type="InterPro" id="IPR023168">
    <property type="entry name" value="GatB_Yqey_C_2"/>
</dbReference>
<name>A0A1I0MPB4_9EURY</name>
<evidence type="ECO:0000259" key="7">
    <source>
        <dbReference type="SMART" id="SM00845"/>
    </source>
</evidence>
<dbReference type="GO" id="GO:0005524">
    <property type="term" value="F:ATP binding"/>
    <property type="evidence" value="ECO:0007669"/>
    <property type="project" value="UniProtKB-KW"/>
</dbReference>
<evidence type="ECO:0000256" key="4">
    <source>
        <dbReference type="ARBA" id="ARBA00022917"/>
    </source>
</evidence>
<dbReference type="EMBL" id="FOJA01000001">
    <property type="protein sequence ID" value="SEV89724.1"/>
    <property type="molecule type" value="Genomic_DNA"/>
</dbReference>
<dbReference type="Gene3D" id="1.10.10.410">
    <property type="match status" value="1"/>
</dbReference>
<dbReference type="SUPFAM" id="SSF55931">
    <property type="entry name" value="Glutamine synthetase/guanido kinase"/>
    <property type="match status" value="1"/>
</dbReference>
<dbReference type="FunFam" id="1.10.10.410:FF:000003">
    <property type="entry name" value="Glutamyl-tRNA(Gln) amidotransferase subunit E"/>
    <property type="match status" value="1"/>
</dbReference>
<dbReference type="GO" id="GO:0070681">
    <property type="term" value="P:glutaminyl-tRNAGln biosynthesis via transamidation"/>
    <property type="evidence" value="ECO:0007669"/>
    <property type="project" value="TreeGrafter"/>
</dbReference>
<dbReference type="InterPro" id="IPR042114">
    <property type="entry name" value="GatB_C_1"/>
</dbReference>
<dbReference type="EC" id="6.3.5.-" evidence="6"/>
<dbReference type="AlphaFoldDB" id="A0A1I0MPB4"/>
<dbReference type="SMART" id="SM00845">
    <property type="entry name" value="GatB_Yqey"/>
    <property type="match status" value="1"/>
</dbReference>
<dbReference type="GO" id="GO:0006412">
    <property type="term" value="P:translation"/>
    <property type="evidence" value="ECO:0007669"/>
    <property type="project" value="UniProtKB-UniRule"/>
</dbReference>
<organism evidence="8 9">
    <name type="scientific">Halobacterium jilantaiense</name>
    <dbReference type="NCBI Taxonomy" id="355548"/>
    <lineage>
        <taxon>Archaea</taxon>
        <taxon>Methanobacteriati</taxon>
        <taxon>Methanobacteriota</taxon>
        <taxon>Stenosarchaea group</taxon>
        <taxon>Halobacteria</taxon>
        <taxon>Halobacteriales</taxon>
        <taxon>Halobacteriaceae</taxon>
        <taxon>Halobacterium</taxon>
    </lineage>
</organism>
<keyword evidence="3 6" id="KW-0067">ATP-binding</keyword>
<dbReference type="InterPro" id="IPR017958">
    <property type="entry name" value="Gln-tRNA_amidoTrfase_suB_CS"/>
</dbReference>
<evidence type="ECO:0000256" key="5">
    <source>
        <dbReference type="ARBA" id="ARBA00047913"/>
    </source>
</evidence>
<dbReference type="Pfam" id="PF02934">
    <property type="entry name" value="GatB_N"/>
    <property type="match status" value="1"/>
</dbReference>
<dbReference type="SUPFAM" id="SSF89095">
    <property type="entry name" value="GatB/YqeY motif"/>
    <property type="match status" value="1"/>
</dbReference>
<proteinExistence type="inferred from homology"/>
<comment type="catalytic activity">
    <reaction evidence="5 6">
        <text>L-glutamyl-tRNA(Gln) + L-glutamine + ATP + H2O = L-glutaminyl-tRNA(Gln) + L-glutamate + ADP + phosphate + H(+)</text>
        <dbReference type="Rhea" id="RHEA:17521"/>
        <dbReference type="Rhea" id="RHEA-COMP:9681"/>
        <dbReference type="Rhea" id="RHEA-COMP:9684"/>
        <dbReference type="ChEBI" id="CHEBI:15377"/>
        <dbReference type="ChEBI" id="CHEBI:15378"/>
        <dbReference type="ChEBI" id="CHEBI:29985"/>
        <dbReference type="ChEBI" id="CHEBI:30616"/>
        <dbReference type="ChEBI" id="CHEBI:43474"/>
        <dbReference type="ChEBI" id="CHEBI:58359"/>
        <dbReference type="ChEBI" id="CHEBI:78520"/>
        <dbReference type="ChEBI" id="CHEBI:78521"/>
        <dbReference type="ChEBI" id="CHEBI:456216"/>
    </reaction>
</comment>
<reference evidence="8 9" key="1">
    <citation type="submission" date="2016-10" db="EMBL/GenBank/DDBJ databases">
        <authorList>
            <person name="de Groot N.N."/>
        </authorList>
    </citation>
    <scope>NUCLEOTIDE SEQUENCE [LARGE SCALE GENOMIC DNA]</scope>
    <source>
        <strain evidence="8 9">CGMCC 1.5337</strain>
    </source>
</reference>
<dbReference type="InterPro" id="IPR029351">
    <property type="entry name" value="GAD_dom"/>
</dbReference>
<evidence type="ECO:0000256" key="3">
    <source>
        <dbReference type="ARBA" id="ARBA00022840"/>
    </source>
</evidence>
<keyword evidence="9" id="KW-1185">Reference proteome</keyword>
<dbReference type="Pfam" id="PF02938">
    <property type="entry name" value="GAD"/>
    <property type="match status" value="1"/>
</dbReference>
<dbReference type="GO" id="GO:0004812">
    <property type="term" value="F:aminoacyl-tRNA ligase activity"/>
    <property type="evidence" value="ECO:0007669"/>
    <property type="project" value="InterPro"/>
</dbReference>
<comment type="subunit">
    <text evidence="6">Heterodimer of GatD and GatE.</text>
</comment>
<dbReference type="PANTHER" id="PTHR11659">
    <property type="entry name" value="GLUTAMYL-TRNA GLN AMIDOTRANSFERASE SUBUNIT B MITOCHONDRIAL AND PROKARYOTIC PET112-RELATED"/>
    <property type="match status" value="1"/>
</dbReference>
<dbReference type="RefSeq" id="WP_089667301.1">
    <property type="nucleotide sequence ID" value="NZ_FOJA01000001.1"/>
</dbReference>
<evidence type="ECO:0000313" key="8">
    <source>
        <dbReference type="EMBL" id="SEV89724.1"/>
    </source>
</evidence>
<dbReference type="HAMAP" id="MF_00588">
    <property type="entry name" value="GatE"/>
    <property type="match status" value="1"/>
</dbReference>
<feature type="domain" description="Asn/Gln amidotransferase" evidence="7">
    <location>
        <begin position="477"/>
        <end position="618"/>
    </location>
</feature>
<dbReference type="InterPro" id="IPR006075">
    <property type="entry name" value="Asn/Gln-tRNA_Trfase_suB/E_cat"/>
</dbReference>
<dbReference type="OrthoDB" id="7316at2157"/>
<dbReference type="InterPro" id="IPR017959">
    <property type="entry name" value="Asn/Gln-tRNA_amidoTrfase_suB/E"/>
</dbReference>
<dbReference type="PROSITE" id="PS01234">
    <property type="entry name" value="GATB"/>
    <property type="match status" value="1"/>
</dbReference>
<dbReference type="Proteomes" id="UP000198518">
    <property type="component" value="Unassembled WGS sequence"/>
</dbReference>
<keyword evidence="8" id="KW-0808">Transferase</keyword>
<dbReference type="STRING" id="355548.SAMN04487945_0214"/>
<dbReference type="Gene3D" id="1.10.150.380">
    <property type="entry name" value="GatB domain, N-terminal subdomain"/>
    <property type="match status" value="1"/>
</dbReference>
<keyword evidence="1 6" id="KW-0436">Ligase</keyword>
<dbReference type="GO" id="GO:0050567">
    <property type="term" value="F:glutaminyl-tRNA synthase (glutamine-hydrolyzing) activity"/>
    <property type="evidence" value="ECO:0007669"/>
    <property type="project" value="UniProtKB-UniRule"/>
</dbReference>
<dbReference type="NCBIfam" id="NF003107">
    <property type="entry name" value="PRK04028.1"/>
    <property type="match status" value="1"/>
</dbReference>
<comment type="function">
    <text evidence="6">Allows the formation of correctly charged Gln-tRNA(Gln) through the transamidation of misacylated Glu-tRNA(Gln) in organisms which lack glutaminyl-tRNA synthetase. The reaction takes place in the presence of glutamine and ATP through an activated gamma-phospho-Glu-tRNA(Gln). The GatDE system is specific for glutamate and does not act on aspartate.</text>
</comment>